<sequence>MIRALRKAILALVLGAGLGVVALFVFFPVLRGAACPGCYGLEPVSTTLFVEAGMPDHARGALATEIAAARGRIAQVFGPARAHLRILACASAACDRRLGGRGAAAVTYSLGAVSVVRLAPRGLTPTVLTHELTHTETHARLGIWGQVSNRMPIWMDEGIAVLVSDDPRYLRPGTGPERCLKPPRAPLPVAPRSWGPVAAQDRSIYAAAACATLLWMEKNGAWAGVWRRLAARKPLP</sequence>
<reference evidence="2" key="1">
    <citation type="journal article" date="2019" name="Int. J. Syst. Evol. Microbiol.">
        <title>The Global Catalogue of Microorganisms (GCM) 10K type strain sequencing project: providing services to taxonomists for standard genome sequencing and annotation.</title>
        <authorList>
            <consortium name="The Broad Institute Genomics Platform"/>
            <consortium name="The Broad Institute Genome Sequencing Center for Infectious Disease"/>
            <person name="Wu L."/>
            <person name="Ma J."/>
        </authorList>
    </citation>
    <scope>NUCLEOTIDE SEQUENCE [LARGE SCALE GENOMIC DNA]</scope>
    <source>
        <strain evidence="2">CCUG 55131</strain>
    </source>
</reference>
<keyword evidence="2" id="KW-1185">Reference proteome</keyword>
<organism evidence="1 2">
    <name type="scientific">Rhodobacter lacus</name>
    <dbReference type="NCBI Taxonomy" id="1641972"/>
    <lineage>
        <taxon>Bacteria</taxon>
        <taxon>Pseudomonadati</taxon>
        <taxon>Pseudomonadota</taxon>
        <taxon>Alphaproteobacteria</taxon>
        <taxon>Rhodobacterales</taxon>
        <taxon>Rhodobacter group</taxon>
        <taxon>Rhodobacter</taxon>
    </lineage>
</organism>
<name>A0ABW5AAJ2_9RHOB</name>
<proteinExistence type="predicted"/>
<dbReference type="RefSeq" id="WP_377391927.1">
    <property type="nucleotide sequence ID" value="NZ_JBHUIX010000013.1"/>
</dbReference>
<evidence type="ECO:0008006" key="3">
    <source>
        <dbReference type="Google" id="ProtNLM"/>
    </source>
</evidence>
<gene>
    <name evidence="1" type="ORF">ACFSM0_14760</name>
</gene>
<evidence type="ECO:0000313" key="1">
    <source>
        <dbReference type="EMBL" id="MFD2175353.1"/>
    </source>
</evidence>
<dbReference type="EMBL" id="JBHUIX010000013">
    <property type="protein sequence ID" value="MFD2175353.1"/>
    <property type="molecule type" value="Genomic_DNA"/>
</dbReference>
<evidence type="ECO:0000313" key="2">
    <source>
        <dbReference type="Proteomes" id="UP001597413"/>
    </source>
</evidence>
<comment type="caution">
    <text evidence="1">The sequence shown here is derived from an EMBL/GenBank/DDBJ whole genome shotgun (WGS) entry which is preliminary data.</text>
</comment>
<dbReference type="Proteomes" id="UP001597413">
    <property type="component" value="Unassembled WGS sequence"/>
</dbReference>
<protein>
    <recommendedName>
        <fullName evidence="3">DUF4157 domain-containing protein</fullName>
    </recommendedName>
</protein>
<accession>A0ABW5AAJ2</accession>